<reference evidence="2" key="1">
    <citation type="submission" date="2023-10" db="EMBL/GenBank/DDBJ databases">
        <authorList>
            <person name="Domelevo Entfellner J.-B."/>
        </authorList>
    </citation>
    <scope>NUCLEOTIDE SEQUENCE</scope>
</reference>
<dbReference type="EMBL" id="OY731404">
    <property type="protein sequence ID" value="CAJ1969013.1"/>
    <property type="molecule type" value="Genomic_DNA"/>
</dbReference>
<proteinExistence type="predicted"/>
<gene>
    <name evidence="2" type="ORF">AYBTSS11_LOCUS22024</name>
</gene>
<protein>
    <submittedName>
        <fullName evidence="2">Uncharacterized protein</fullName>
    </submittedName>
</protein>
<evidence type="ECO:0000313" key="2">
    <source>
        <dbReference type="EMBL" id="CAJ1969013.1"/>
    </source>
</evidence>
<feature type="region of interest" description="Disordered" evidence="1">
    <location>
        <begin position="64"/>
        <end position="94"/>
    </location>
</feature>
<dbReference type="Gramene" id="rna-AYBTSS11_LOCUS22024">
    <property type="protein sequence ID" value="CAJ1969013.1"/>
    <property type="gene ID" value="gene-AYBTSS11_LOCUS22024"/>
</dbReference>
<feature type="compositionally biased region" description="Acidic residues" evidence="1">
    <location>
        <begin position="65"/>
        <end position="78"/>
    </location>
</feature>
<name>A0AA86VTV8_9FABA</name>
<organism evidence="2 3">
    <name type="scientific">Sphenostylis stenocarpa</name>
    <dbReference type="NCBI Taxonomy" id="92480"/>
    <lineage>
        <taxon>Eukaryota</taxon>
        <taxon>Viridiplantae</taxon>
        <taxon>Streptophyta</taxon>
        <taxon>Embryophyta</taxon>
        <taxon>Tracheophyta</taxon>
        <taxon>Spermatophyta</taxon>
        <taxon>Magnoliopsida</taxon>
        <taxon>eudicotyledons</taxon>
        <taxon>Gunneridae</taxon>
        <taxon>Pentapetalae</taxon>
        <taxon>rosids</taxon>
        <taxon>fabids</taxon>
        <taxon>Fabales</taxon>
        <taxon>Fabaceae</taxon>
        <taxon>Papilionoideae</taxon>
        <taxon>50 kb inversion clade</taxon>
        <taxon>NPAAA clade</taxon>
        <taxon>indigoferoid/millettioid clade</taxon>
        <taxon>Phaseoleae</taxon>
        <taxon>Sphenostylis</taxon>
    </lineage>
</organism>
<sequence length="118" mass="11860">MGEGVVAEPEEEEVFKDIKLDLGGKRGGLQKGGAEIGEGARIGNVIFVEEEGGGPVREAFGREDAFDEGEAVDGDDGNSEGAGGGEEGEEGLSEVVGVAVVDPSIGKGGVVQAEELGD</sequence>
<dbReference type="Proteomes" id="UP001189624">
    <property type="component" value="Chromosome 7"/>
</dbReference>
<evidence type="ECO:0000313" key="3">
    <source>
        <dbReference type="Proteomes" id="UP001189624"/>
    </source>
</evidence>
<dbReference type="AlphaFoldDB" id="A0AA86VTV8"/>
<evidence type="ECO:0000256" key="1">
    <source>
        <dbReference type="SAM" id="MobiDB-lite"/>
    </source>
</evidence>
<keyword evidence="3" id="KW-1185">Reference proteome</keyword>
<accession>A0AA86VTV8</accession>